<dbReference type="STRING" id="407234.SAMN05421795_10669"/>
<keyword evidence="8" id="KW-1185">Reference proteome</keyword>
<dbReference type="RefSeq" id="WP_076366414.1">
    <property type="nucleotide sequence ID" value="NZ_FTOM01000006.1"/>
</dbReference>
<dbReference type="Gene3D" id="2.40.30.10">
    <property type="entry name" value="Translation factors"/>
    <property type="match status" value="1"/>
</dbReference>
<dbReference type="CDD" id="cd06201">
    <property type="entry name" value="SiR_like2"/>
    <property type="match status" value="1"/>
</dbReference>
<dbReference type="PANTHER" id="PTHR19384">
    <property type="entry name" value="NITRIC OXIDE SYNTHASE-RELATED"/>
    <property type="match status" value="1"/>
</dbReference>
<gene>
    <name evidence="7" type="ORF">SAMN05421795_10669</name>
</gene>
<feature type="transmembrane region" description="Helical" evidence="4">
    <location>
        <begin position="290"/>
        <end position="314"/>
    </location>
</feature>
<proteinExistence type="predicted"/>
<dbReference type="InterPro" id="IPR017938">
    <property type="entry name" value="Riboflavin_synthase-like_b-brl"/>
</dbReference>
<dbReference type="GO" id="GO:0004783">
    <property type="term" value="F:sulfite reductase (NADPH) activity"/>
    <property type="evidence" value="ECO:0007669"/>
    <property type="project" value="TreeGrafter"/>
</dbReference>
<dbReference type="GO" id="GO:0050660">
    <property type="term" value="F:flavin adenine dinucleotide binding"/>
    <property type="evidence" value="ECO:0007669"/>
    <property type="project" value="TreeGrafter"/>
</dbReference>
<dbReference type="Proteomes" id="UP000186098">
    <property type="component" value="Unassembled WGS sequence"/>
</dbReference>
<sequence length="736" mass="77598">MMRHMHRWPGLLAAALLVVVSLSGATLSVMPALEAARTPAQAEADLSVAELAGRVVALHPGVEQIRRAPSGRITAYWFENGQPGAAVIDPATGAGVASADASGVQRWLVNLHRALFLDDGGRLTVAAAAALMLVISVSGLALLARRMGGWHRLVLPVRGPFASRLHAEIARIAALGLIVSSLTGLWMTASTFELLPDVSGPPAFPGAVSGVTGMSPAAMATLRDTPLSVLRALNFPYAGDASDVFTLKTAAGQGYLDQGTGALLVWQEATLWDRVNETIYWLHTGEGAPLWALVLGLAALGVPVLAWSGIKIWLGGRQWRRRPRGNARARDAQTVILVGSEGGTTWGFAETAAKALRAAGQAVHVGPMSGFAPDRYPQARRLILMAATYGDGDVPATARGFLETLAAMPAAPEMPVAVLGFGDRSFPNFCGYAARVQAEIEARGGRSFLSMDTVDRGSAQDFARWGRALSQAMGVSLALDHRPDAPPAQTLTLVARRDFGAEVQAPTAILRFALPQAGLWARLTGRAFGNFEAGDLLAVIPEGATLPRFYSLASGSRDGFVEICVKRHPGGLCSGQLTGLEVGDTIRAYLRPNPAFRPATGDAPVILIGAGTGIGPLAGFARANDRRRPMHLFFGARHPESDLLFGEDLARWQAEGRLSSVTTAFSRMTPRAHVQDALRADGVRVARLIADGAQVMVCGGRDMAAGVAEALAEILAPHGLSPAHLKAEGRYAEDVY</sequence>
<dbReference type="InterPro" id="IPR039261">
    <property type="entry name" value="FNR_nucleotide-bd"/>
</dbReference>
<keyword evidence="4" id="KW-0472">Membrane</keyword>
<dbReference type="SUPFAM" id="SSF52218">
    <property type="entry name" value="Flavoproteins"/>
    <property type="match status" value="1"/>
</dbReference>
<dbReference type="InterPro" id="IPR001433">
    <property type="entry name" value="OxRdtase_FAD/NAD-bd"/>
</dbReference>
<evidence type="ECO:0000313" key="7">
    <source>
        <dbReference type="EMBL" id="SIS82514.1"/>
    </source>
</evidence>
<dbReference type="Pfam" id="PF03929">
    <property type="entry name" value="PepSY_TM"/>
    <property type="match status" value="1"/>
</dbReference>
<dbReference type="InterPro" id="IPR008254">
    <property type="entry name" value="Flavodoxin/NO_synth"/>
</dbReference>
<dbReference type="InterPro" id="IPR029039">
    <property type="entry name" value="Flavoprotein-like_sf"/>
</dbReference>
<dbReference type="Pfam" id="PF00175">
    <property type="entry name" value="NAD_binding_1"/>
    <property type="match status" value="1"/>
</dbReference>
<dbReference type="GO" id="GO:0010181">
    <property type="term" value="F:FMN binding"/>
    <property type="evidence" value="ECO:0007669"/>
    <property type="project" value="InterPro"/>
</dbReference>
<evidence type="ECO:0000256" key="4">
    <source>
        <dbReference type="SAM" id="Phobius"/>
    </source>
</evidence>
<name>A0A1N7M8W2_9RHOB</name>
<dbReference type="OrthoDB" id="9816402at2"/>
<dbReference type="SUPFAM" id="SSF52343">
    <property type="entry name" value="Ferredoxin reductase-like, C-terminal NADP-linked domain"/>
    <property type="match status" value="1"/>
</dbReference>
<dbReference type="PROSITE" id="PS50902">
    <property type="entry name" value="FLAVODOXIN_LIKE"/>
    <property type="match status" value="1"/>
</dbReference>
<evidence type="ECO:0000256" key="1">
    <source>
        <dbReference type="ARBA" id="ARBA00022630"/>
    </source>
</evidence>
<dbReference type="InterPro" id="IPR017927">
    <property type="entry name" value="FAD-bd_FR_type"/>
</dbReference>
<keyword evidence="2" id="KW-0288">FMN</keyword>
<accession>A0A1N7M8W2</accession>
<keyword evidence="4" id="KW-1133">Transmembrane helix</keyword>
<evidence type="ECO:0000313" key="8">
    <source>
        <dbReference type="Proteomes" id="UP000186098"/>
    </source>
</evidence>
<dbReference type="PROSITE" id="PS51384">
    <property type="entry name" value="FAD_FR"/>
    <property type="match status" value="1"/>
</dbReference>
<feature type="transmembrane region" description="Helical" evidence="4">
    <location>
        <begin position="123"/>
        <end position="144"/>
    </location>
</feature>
<dbReference type="InterPro" id="IPR001709">
    <property type="entry name" value="Flavoprot_Pyr_Nucl_cyt_Rdtase"/>
</dbReference>
<dbReference type="Gene3D" id="3.40.50.360">
    <property type="match status" value="1"/>
</dbReference>
<feature type="domain" description="Flavodoxin-like" evidence="5">
    <location>
        <begin position="334"/>
        <end position="470"/>
    </location>
</feature>
<dbReference type="PRINTS" id="PR00371">
    <property type="entry name" value="FPNCR"/>
</dbReference>
<keyword evidence="1" id="KW-0285">Flavoprotein</keyword>
<dbReference type="SUPFAM" id="SSF63380">
    <property type="entry name" value="Riboflavin synthase domain-like"/>
    <property type="match status" value="1"/>
</dbReference>
<protein>
    <recommendedName>
        <fullName evidence="3">NADPH--hemoprotein reductase</fullName>
        <ecNumber evidence="3">1.6.2.4</ecNumber>
    </recommendedName>
</protein>
<evidence type="ECO:0000256" key="3">
    <source>
        <dbReference type="ARBA" id="ARBA00023797"/>
    </source>
</evidence>
<feature type="domain" description="FAD-binding FR-type" evidence="6">
    <location>
        <begin position="486"/>
        <end position="599"/>
    </location>
</feature>
<dbReference type="Pfam" id="PF00258">
    <property type="entry name" value="Flavodoxin_1"/>
    <property type="match status" value="1"/>
</dbReference>
<keyword evidence="4" id="KW-0812">Transmembrane</keyword>
<organism evidence="7 8">
    <name type="scientific">Phaeovulum vinaykumarii</name>
    <dbReference type="NCBI Taxonomy" id="407234"/>
    <lineage>
        <taxon>Bacteria</taxon>
        <taxon>Pseudomonadati</taxon>
        <taxon>Pseudomonadota</taxon>
        <taxon>Alphaproteobacteria</taxon>
        <taxon>Rhodobacterales</taxon>
        <taxon>Paracoccaceae</taxon>
        <taxon>Phaeovulum</taxon>
    </lineage>
</organism>
<dbReference type="EMBL" id="FTOM01000006">
    <property type="protein sequence ID" value="SIS82514.1"/>
    <property type="molecule type" value="Genomic_DNA"/>
</dbReference>
<reference evidence="8" key="1">
    <citation type="submission" date="2017-01" db="EMBL/GenBank/DDBJ databases">
        <authorList>
            <person name="Varghese N."/>
            <person name="Submissions S."/>
        </authorList>
    </citation>
    <scope>NUCLEOTIDE SEQUENCE [LARGE SCALE GENOMIC DNA]</scope>
    <source>
        <strain evidence="8">DSM 18714</strain>
    </source>
</reference>
<dbReference type="AlphaFoldDB" id="A0A1N7M8W2"/>
<dbReference type="InterPro" id="IPR005625">
    <property type="entry name" value="PepSY-ass_TM"/>
</dbReference>
<evidence type="ECO:0000259" key="6">
    <source>
        <dbReference type="PROSITE" id="PS51384"/>
    </source>
</evidence>
<dbReference type="PANTHER" id="PTHR19384:SF17">
    <property type="entry name" value="NADPH--CYTOCHROME P450 REDUCTASE"/>
    <property type="match status" value="1"/>
</dbReference>
<dbReference type="GO" id="GO:0005829">
    <property type="term" value="C:cytosol"/>
    <property type="evidence" value="ECO:0007669"/>
    <property type="project" value="TreeGrafter"/>
</dbReference>
<dbReference type="EC" id="1.6.2.4" evidence="3"/>
<evidence type="ECO:0000256" key="2">
    <source>
        <dbReference type="ARBA" id="ARBA00022643"/>
    </source>
</evidence>
<evidence type="ECO:0000259" key="5">
    <source>
        <dbReference type="PROSITE" id="PS50902"/>
    </source>
</evidence>
<dbReference type="Gene3D" id="3.40.50.80">
    <property type="entry name" value="Nucleotide-binding domain of ferredoxin-NADP reductase (FNR) module"/>
    <property type="match status" value="1"/>
</dbReference>